<accession>D9QB58</accession>
<comment type="similarity">
    <text evidence="1">Belongs to the Mg-chelatase subunits D/I family. ComM subfamily.</text>
</comment>
<dbReference type="InterPro" id="IPR020568">
    <property type="entry name" value="Ribosomal_Su5_D2-typ_SF"/>
</dbReference>
<reference evidence="4 5" key="2">
    <citation type="journal article" date="2011" name="PLoS ONE">
        <title>Evidence for reductive genome evolution and lateral acquisition of virulence functions in two Corynebacterium pseudotuberculosis strains.</title>
        <authorList>
            <person name="Ruiz J.C."/>
            <person name="D'Afonseca V."/>
            <person name="Silva A."/>
            <person name="Ali A."/>
            <person name="Pinto A.C."/>
            <person name="Santos A.R."/>
            <person name="Rocha A.A."/>
            <person name="Lopes D.O."/>
            <person name="Dorella F.A."/>
            <person name="Pacheco L.G."/>
            <person name="Costa M.P."/>
            <person name="Turk M.Z."/>
            <person name="Seyffert N."/>
            <person name="Moraes P.M."/>
            <person name="Soares S.C."/>
            <person name="Almeida S.S."/>
            <person name="Castro T.L."/>
            <person name="Abreu V.A."/>
            <person name="Trost E."/>
            <person name="Baumbach J."/>
            <person name="Tauch A."/>
            <person name="Schneider M.P."/>
            <person name="McCulloch J."/>
            <person name="Cerdeira L.T."/>
            <person name="Ramos R.T."/>
            <person name="Zerlotini A."/>
            <person name="Dominitini A."/>
            <person name="Resende D.M."/>
            <person name="Coser E.M."/>
            <person name="Oliveira L.M."/>
            <person name="Pedrosa A.L."/>
            <person name="Vieira C.U."/>
            <person name="Guimaraes C.T."/>
            <person name="Bartholomeu D.C."/>
            <person name="Oliveira D.M."/>
            <person name="Santos F.R."/>
            <person name="Rabelo E.M."/>
            <person name="Lobo F.P."/>
            <person name="Franco G.R."/>
            <person name="Costa A.F."/>
            <person name="Castro I.M."/>
            <person name="Dias S.R."/>
            <person name="Ferro J.A."/>
            <person name="Ortega J.M."/>
            <person name="Paiva L.V."/>
            <person name="Goulart L.R."/>
            <person name="Almeida J.F."/>
            <person name="Ferro M.I."/>
            <person name="Carneiro N.P."/>
            <person name="Falcao P.R."/>
            <person name="Grynberg P."/>
            <person name="Teixeira S.M."/>
            <person name="Brommonschenkel S."/>
            <person name="Oliveira S.C."/>
            <person name="Meyer R."/>
            <person name="Moore R.J."/>
            <person name="Miyoshi A."/>
            <person name="Oliveira G.C."/>
            <person name="Azevedo V."/>
        </authorList>
    </citation>
    <scope>NUCLEOTIDE SEQUENCE [LARGE SCALE GENOMIC DNA]</scope>
    <source>
        <strain evidence="4 5">C231</strain>
    </source>
</reference>
<dbReference type="Pfam" id="PF01078">
    <property type="entry name" value="Mg_chelatase"/>
    <property type="match status" value="1"/>
</dbReference>
<evidence type="ECO:0000256" key="1">
    <source>
        <dbReference type="ARBA" id="ARBA00006354"/>
    </source>
</evidence>
<evidence type="ECO:0000256" key="2">
    <source>
        <dbReference type="ARBA" id="ARBA00006738"/>
    </source>
</evidence>
<proteinExistence type="inferred from homology"/>
<dbReference type="Gene3D" id="3.30.230.10">
    <property type="match status" value="1"/>
</dbReference>
<dbReference type="PANTHER" id="PTHR32039:SF7">
    <property type="entry name" value="COMPETENCE PROTEIN COMM"/>
    <property type="match status" value="1"/>
</dbReference>
<dbReference type="InterPro" id="IPR003509">
    <property type="entry name" value="UPF0102_YraN-like"/>
</dbReference>
<dbReference type="Proteomes" id="UP000000276">
    <property type="component" value="Chromosome"/>
</dbReference>
<dbReference type="InterPro" id="IPR011335">
    <property type="entry name" value="Restrct_endonuc-II-like"/>
</dbReference>
<feature type="domain" description="AAA+ ATPase" evidence="3">
    <location>
        <begin position="350"/>
        <end position="530"/>
    </location>
</feature>
<dbReference type="InterPro" id="IPR011856">
    <property type="entry name" value="tRNA_endonuc-like_dom_sf"/>
</dbReference>
<dbReference type="RefSeq" id="WP_014401248.1">
    <property type="nucleotide sequence ID" value="NC_017301.2"/>
</dbReference>
<dbReference type="InterPro" id="IPR014721">
    <property type="entry name" value="Ribsml_uS5_D2-typ_fold_subgr"/>
</dbReference>
<reference evidence="4 5" key="1">
    <citation type="journal article" date="2011" name="J. Bacteriol.">
        <title>Complete genome sequence of Corynebacterium pseudotuberculosis I19, a strain isolated from a cow in Israel with bovine mastitis.</title>
        <authorList>
            <consortium name="Consortium: Rede Paraense de Genomica e Proteomica (RPGP)"/>
            <person name="Silva A."/>
            <person name="Schneider M.P."/>
            <person name="Cerdeira L."/>
            <person name="Barbosa M.S."/>
            <person name="Ramos R.T."/>
            <person name="Carneiro A.R."/>
            <person name="Santos R."/>
            <person name="Lima M."/>
            <person name="D'Afonseca V."/>
            <person name="Almeida S.S."/>
            <person name="Santos A.R."/>
            <person name="Soares S.C."/>
            <person name="Pinto A.C."/>
            <person name="Ali A."/>
            <person name="Dorella F.A."/>
            <person name="Rocha F."/>
            <person name="de Abreu V.A."/>
            <person name="Trost E."/>
            <person name="Tauch A."/>
            <person name="Shpigel N."/>
            <person name="Miyoshi A."/>
            <person name="Azevedo V."/>
        </authorList>
    </citation>
    <scope>NUCLEOTIDE SEQUENCE [LARGE SCALE GENOMIC DNA]</scope>
    <source>
        <strain evidence="4 5">C231</strain>
    </source>
</reference>
<dbReference type="GO" id="GO:0005524">
    <property type="term" value="F:ATP binding"/>
    <property type="evidence" value="ECO:0007669"/>
    <property type="project" value="InterPro"/>
</dbReference>
<dbReference type="Pfam" id="PF02021">
    <property type="entry name" value="UPF0102"/>
    <property type="match status" value="1"/>
</dbReference>
<dbReference type="STRING" id="681645.CpC231_1312"/>
<dbReference type="InterPro" id="IPR027417">
    <property type="entry name" value="P-loop_NTPase"/>
</dbReference>
<dbReference type="SUPFAM" id="SSF52540">
    <property type="entry name" value="P-loop containing nucleoside triphosphate hydrolases"/>
    <property type="match status" value="1"/>
</dbReference>
<dbReference type="KEGG" id="cpq:CPC231_06640"/>
<dbReference type="InterPro" id="IPR000523">
    <property type="entry name" value="Mg_chelatse_chII-like_cat_dom"/>
</dbReference>
<dbReference type="Pfam" id="PF13335">
    <property type="entry name" value="Mg_chelatase_C"/>
    <property type="match status" value="1"/>
</dbReference>
<dbReference type="InterPro" id="IPR003593">
    <property type="entry name" value="AAA+_ATPase"/>
</dbReference>
<dbReference type="InterPro" id="IPR025158">
    <property type="entry name" value="Mg_chelat-rel_C"/>
</dbReference>
<organism evidence="4 5">
    <name type="scientific">Corynebacterium pseudotuberculosis (strain C231)</name>
    <dbReference type="NCBI Taxonomy" id="681645"/>
    <lineage>
        <taxon>Bacteria</taxon>
        <taxon>Bacillati</taxon>
        <taxon>Actinomycetota</taxon>
        <taxon>Actinomycetes</taxon>
        <taxon>Mycobacteriales</taxon>
        <taxon>Corynebacteriaceae</taxon>
        <taxon>Corynebacterium</taxon>
    </lineage>
</organism>
<dbReference type="Gene3D" id="3.40.1350.10">
    <property type="match status" value="1"/>
</dbReference>
<evidence type="ECO:0000313" key="4">
    <source>
        <dbReference type="EMBL" id="ADL10784.1"/>
    </source>
</evidence>
<name>D9QB58_CORP2</name>
<protein>
    <submittedName>
        <fullName evidence="4">YifB family Mg chelatase-like AAA ATPase</fullName>
    </submittedName>
</protein>
<dbReference type="AlphaFoldDB" id="D9QB58"/>
<dbReference type="OrthoDB" id="9813147at2"/>
<dbReference type="eggNOG" id="COG0606">
    <property type="taxonomic scope" value="Bacteria"/>
</dbReference>
<dbReference type="PANTHER" id="PTHR32039">
    <property type="entry name" value="MAGNESIUM-CHELATASE SUBUNIT CHLI"/>
    <property type="match status" value="1"/>
</dbReference>
<dbReference type="HOGENOM" id="CLU_026145_4_0_11"/>
<dbReference type="InterPro" id="IPR004482">
    <property type="entry name" value="Mg_chelat-rel"/>
</dbReference>
<comment type="similarity">
    <text evidence="2">Belongs to the UPF0102 family.</text>
</comment>
<evidence type="ECO:0000259" key="3">
    <source>
        <dbReference type="SMART" id="SM00382"/>
    </source>
</evidence>
<dbReference type="PATRIC" id="fig|681645.3.peg.1375"/>
<keyword evidence="5" id="KW-1185">Reference proteome</keyword>
<dbReference type="SMART" id="SM00382">
    <property type="entry name" value="AAA"/>
    <property type="match status" value="1"/>
</dbReference>
<dbReference type="Gene3D" id="3.40.50.300">
    <property type="entry name" value="P-loop containing nucleotide triphosphate hydrolases"/>
    <property type="match status" value="1"/>
</dbReference>
<dbReference type="GO" id="GO:0003676">
    <property type="term" value="F:nucleic acid binding"/>
    <property type="evidence" value="ECO:0007669"/>
    <property type="project" value="InterPro"/>
</dbReference>
<dbReference type="SUPFAM" id="SSF54211">
    <property type="entry name" value="Ribosomal protein S5 domain 2-like"/>
    <property type="match status" value="1"/>
</dbReference>
<dbReference type="InterPro" id="IPR045006">
    <property type="entry name" value="CHLI-like"/>
</dbReference>
<sequence>MTATSNHVPMHIQRRKHFSIGKEGERIAAQWYQARGYEVVDCNAQFTVGELDLVLESPDGCLVFVEVKTRSTPFYGLGEAITAKNSEKCVKRHTCGYKIKGGSIFVLMRLLSVSPGILLRKLPVMRGLIAVLVRTFSAAISGVTGYVVAVEVNIGPGLPGTYVVGLADAAIAESRDRMKTAAQNSGLAWPKTKVIVSLSPASLKKSGSQIDLAMCMGILCAADKDILASQRLQSTMLLGEVALDGEIRPVSGVLPALIAARDQGIKTAVIPVGNAEETKAITSISDIKVMVAPNISAVLEWLRGADNLQKVGEISTRIEGDTRSIVNEKDLSDVVGQPEAKRAAEIAAAGGHNLFMIGPPGSGKSMIAERIPTILPQLNAEELLEAMAVHSVVGKPFRALVAQAPFVAPHHSVSRAALLGGGVGNMRPGAVSLAHTGVLFLDEVSEIPARILDCLRTPMEEGCVRLIRAHQEIRFPARFQLVLAANPCRCAADDPAQCRCTSTVRRNYLNNLSGPLRDRIDIIVRTRSKGPLLSDGCEEPSSAVAQRVLAARERARFRWQKAGYSAQTNADMNPHVLRREFPADSAGMALLAAYLSDGTISHRGADRALKMAWTLSDLEGTAIPDLGHVAQALELRDVKTIEALA</sequence>
<dbReference type="Pfam" id="PF13541">
    <property type="entry name" value="ChlI"/>
    <property type="match status" value="1"/>
</dbReference>
<dbReference type="EMBL" id="CP001829">
    <property type="protein sequence ID" value="ADL10784.1"/>
    <property type="molecule type" value="Genomic_DNA"/>
</dbReference>
<dbReference type="GeneID" id="93974336"/>
<gene>
    <name evidence="4" type="ORF">CPC231_06640</name>
</gene>
<dbReference type="SUPFAM" id="SSF52980">
    <property type="entry name" value="Restriction endonuclease-like"/>
    <property type="match status" value="1"/>
</dbReference>
<dbReference type="NCBIfam" id="TIGR00368">
    <property type="entry name" value="YifB family Mg chelatase-like AAA ATPase"/>
    <property type="match status" value="1"/>
</dbReference>
<evidence type="ECO:0000313" key="5">
    <source>
        <dbReference type="Proteomes" id="UP000000276"/>
    </source>
</evidence>